<organism evidence="8 9">
    <name type="scientific">Candidatus Sulfobium mesophilum</name>
    <dbReference type="NCBI Taxonomy" id="2016548"/>
    <lineage>
        <taxon>Bacteria</taxon>
        <taxon>Pseudomonadati</taxon>
        <taxon>Nitrospirota</taxon>
        <taxon>Nitrospiria</taxon>
        <taxon>Nitrospirales</taxon>
        <taxon>Nitrospiraceae</taxon>
        <taxon>Candidatus Sulfobium</taxon>
    </lineage>
</organism>
<dbReference type="PANTHER" id="PTHR42923:SF3">
    <property type="entry name" value="PROTOPORPHYRINOGEN OXIDASE"/>
    <property type="match status" value="1"/>
</dbReference>
<dbReference type="InterPro" id="IPR050464">
    <property type="entry name" value="Zeta_carotene_desat/Oxidored"/>
</dbReference>
<dbReference type="Proteomes" id="UP000245125">
    <property type="component" value="Unassembled WGS sequence"/>
</dbReference>
<dbReference type="EC" id="1.3.3.15" evidence="6"/>
<evidence type="ECO:0000256" key="3">
    <source>
        <dbReference type="ARBA" id="ARBA00022827"/>
    </source>
</evidence>
<dbReference type="GO" id="GO:0005737">
    <property type="term" value="C:cytoplasm"/>
    <property type="evidence" value="ECO:0007669"/>
    <property type="project" value="UniProtKB-SubCell"/>
</dbReference>
<dbReference type="Pfam" id="PF01593">
    <property type="entry name" value="Amino_oxidase"/>
    <property type="match status" value="1"/>
</dbReference>
<keyword evidence="4 6" id="KW-0560">Oxidoreductase</keyword>
<keyword evidence="3 6" id="KW-0274">FAD</keyword>
<dbReference type="SUPFAM" id="SSF54373">
    <property type="entry name" value="FAD-linked reductases, C-terminal domain"/>
    <property type="match status" value="1"/>
</dbReference>
<dbReference type="Gene3D" id="3.90.660.20">
    <property type="entry name" value="Protoporphyrinogen oxidase, mitochondrial, domain 2"/>
    <property type="match status" value="1"/>
</dbReference>
<dbReference type="OrthoDB" id="9805195at2"/>
<feature type="domain" description="Amine oxidase" evidence="7">
    <location>
        <begin position="11"/>
        <end position="449"/>
    </location>
</feature>
<dbReference type="Gene3D" id="1.10.3110.10">
    <property type="entry name" value="protoporphyrinogen ix oxidase, domain 3"/>
    <property type="match status" value="1"/>
</dbReference>
<proteinExistence type="inferred from homology"/>
<evidence type="ECO:0000313" key="9">
    <source>
        <dbReference type="Proteomes" id="UP000245125"/>
    </source>
</evidence>
<dbReference type="InterPro" id="IPR036188">
    <property type="entry name" value="FAD/NAD-bd_sf"/>
</dbReference>
<comment type="catalytic activity">
    <reaction evidence="6">
        <text>coproporphyrinogen III + 3 O2 = coproporphyrin III + 3 H2O2</text>
        <dbReference type="Rhea" id="RHEA:43436"/>
        <dbReference type="ChEBI" id="CHEBI:15379"/>
        <dbReference type="ChEBI" id="CHEBI:16240"/>
        <dbReference type="ChEBI" id="CHEBI:57309"/>
        <dbReference type="ChEBI" id="CHEBI:131725"/>
        <dbReference type="EC" id="1.3.3.15"/>
    </reaction>
</comment>
<comment type="pathway">
    <text evidence="6">Porphyrin-containing compound metabolism; protoheme biosynthesis.</text>
</comment>
<dbReference type="Gene3D" id="3.50.50.60">
    <property type="entry name" value="FAD/NAD(P)-binding domain"/>
    <property type="match status" value="1"/>
</dbReference>
<sequence length="456" mass="49773">MGRIAIIGGGISGLSLAFYLIEKDPSADVLVFESEKRVGGKIWTEKTDGFLCEGGVNGFLDNRPKTLDLAVKVKLSPLRSNDASRKRFIYSDGKLHRLPESPPAFLSSRLLSFPGRLRVMAEMIIPGGAKDEESLADFARRRLGREAYEKLIDPMASGIYAGNPETLSLRACFAKVYDLEVKYGGLIRGMLKLQRARKKEGSTEKVGAGPGGTLTSFNQGMGELSDTLKSFLGERMRTGYKAVSLEKKGKGYSIIFSDGSALVTDAVVIAAPAYSASEILRAADTRLSSLVAGIPYPSLSVVCFGYKKSKIESTLDGFGYLIPSREKRRILGTLWDSSIFPNRAPQGYVLLRSMVGGARASALAMEEDTKIIDSVRVEIAEIMGIRTAPDFIRIFRHEMAIPQYVIGHSEKLRDIDSALAKHKGLYLAGNAYRGIGVNDCIENSWKLASTIAEEFL</sequence>
<comment type="function">
    <text evidence="6">Involved in coproporphyrin-dependent heme b biosynthesis. Catalyzes the oxidation of coproporphyrinogen III to coproporphyrin III.</text>
</comment>
<dbReference type="SUPFAM" id="SSF51905">
    <property type="entry name" value="FAD/NAD(P)-binding domain"/>
    <property type="match status" value="1"/>
</dbReference>
<dbReference type="AlphaFoldDB" id="A0A2U3QHD5"/>
<evidence type="ECO:0000256" key="6">
    <source>
        <dbReference type="RuleBase" id="RU364052"/>
    </source>
</evidence>
<dbReference type="NCBIfam" id="TIGR00562">
    <property type="entry name" value="proto_IX_ox"/>
    <property type="match status" value="1"/>
</dbReference>
<keyword evidence="2 6" id="KW-0285">Flavoprotein</keyword>
<dbReference type="InterPro" id="IPR004572">
    <property type="entry name" value="Protoporphyrinogen_oxidase"/>
</dbReference>
<evidence type="ECO:0000256" key="1">
    <source>
        <dbReference type="ARBA" id="ARBA00001974"/>
    </source>
</evidence>
<gene>
    <name evidence="8" type="primary">hemG</name>
    <name evidence="8" type="ORF">NBG4_340012</name>
</gene>
<keyword evidence="6" id="KW-0963">Cytoplasm</keyword>
<dbReference type="UniPathway" id="UPA00252"/>
<comment type="cofactor">
    <cofactor evidence="1 6">
        <name>FAD</name>
        <dbReference type="ChEBI" id="CHEBI:57692"/>
    </cofactor>
</comment>
<evidence type="ECO:0000313" key="8">
    <source>
        <dbReference type="EMBL" id="SPQ00821.1"/>
    </source>
</evidence>
<dbReference type="EMBL" id="OUUY01000080">
    <property type="protein sequence ID" value="SPQ00821.1"/>
    <property type="molecule type" value="Genomic_DNA"/>
</dbReference>
<comment type="similarity">
    <text evidence="6">Belongs to the protoporphyrinogen/coproporphyrinogen oxidase family. Coproporphyrinogen III oxidase subfamily.</text>
</comment>
<reference evidence="9" key="1">
    <citation type="submission" date="2018-03" db="EMBL/GenBank/DDBJ databases">
        <authorList>
            <person name="Zecchin S."/>
        </authorList>
    </citation>
    <scope>NUCLEOTIDE SEQUENCE [LARGE SCALE GENOMIC DNA]</scope>
</reference>
<dbReference type="PANTHER" id="PTHR42923">
    <property type="entry name" value="PROTOPORPHYRINOGEN OXIDASE"/>
    <property type="match status" value="1"/>
</dbReference>
<keyword evidence="5 6" id="KW-0350">Heme biosynthesis</keyword>
<evidence type="ECO:0000256" key="2">
    <source>
        <dbReference type="ARBA" id="ARBA00022630"/>
    </source>
</evidence>
<evidence type="ECO:0000256" key="5">
    <source>
        <dbReference type="ARBA" id="ARBA00023133"/>
    </source>
</evidence>
<evidence type="ECO:0000256" key="4">
    <source>
        <dbReference type="ARBA" id="ARBA00023002"/>
    </source>
</evidence>
<comment type="subcellular location">
    <subcellularLocation>
        <location evidence="6">Cytoplasm</location>
    </subcellularLocation>
</comment>
<dbReference type="GO" id="GO:0006783">
    <property type="term" value="P:heme biosynthetic process"/>
    <property type="evidence" value="ECO:0007669"/>
    <property type="project" value="UniProtKB-UniRule"/>
</dbReference>
<accession>A0A2U3QHD5</accession>
<dbReference type="GO" id="GO:0004729">
    <property type="term" value="F:oxygen-dependent protoporphyrinogen oxidase activity"/>
    <property type="evidence" value="ECO:0007669"/>
    <property type="project" value="UniProtKB-UniRule"/>
</dbReference>
<name>A0A2U3QHD5_9BACT</name>
<keyword evidence="9" id="KW-1185">Reference proteome</keyword>
<protein>
    <recommendedName>
        <fullName evidence="6">Coproporphyrinogen III oxidase</fullName>
        <ecNumber evidence="6">1.3.3.15</ecNumber>
    </recommendedName>
</protein>
<evidence type="ECO:0000259" key="7">
    <source>
        <dbReference type="Pfam" id="PF01593"/>
    </source>
</evidence>
<dbReference type="InterPro" id="IPR002937">
    <property type="entry name" value="Amino_oxidase"/>
</dbReference>